<evidence type="ECO:0000259" key="5">
    <source>
        <dbReference type="PROSITE" id="PS51123"/>
    </source>
</evidence>
<evidence type="ECO:0000256" key="1">
    <source>
        <dbReference type="ARBA" id="ARBA00004442"/>
    </source>
</evidence>
<dbReference type="GO" id="GO:0007155">
    <property type="term" value="P:cell adhesion"/>
    <property type="evidence" value="ECO:0007669"/>
    <property type="project" value="InterPro"/>
</dbReference>
<dbReference type="PANTHER" id="PTHR30329:SF21">
    <property type="entry name" value="LIPOPROTEIN YIAD-RELATED"/>
    <property type="match status" value="1"/>
</dbReference>
<dbReference type="GO" id="GO:0005509">
    <property type="term" value="F:calcium ion binding"/>
    <property type="evidence" value="ECO:0007669"/>
    <property type="project" value="InterPro"/>
</dbReference>
<dbReference type="PROSITE" id="PS51123">
    <property type="entry name" value="OMPA_2"/>
    <property type="match status" value="1"/>
</dbReference>
<dbReference type="GO" id="GO:0009279">
    <property type="term" value="C:cell outer membrane"/>
    <property type="evidence" value="ECO:0007669"/>
    <property type="project" value="UniProtKB-SubCell"/>
</dbReference>
<dbReference type="SUPFAM" id="SSF103647">
    <property type="entry name" value="TSP type-3 repeat"/>
    <property type="match status" value="2"/>
</dbReference>
<accession>A0A3B0W5N6</accession>
<dbReference type="AlphaFoldDB" id="A0A3B0W5N6"/>
<feature type="domain" description="OmpA-like" evidence="5">
    <location>
        <begin position="173"/>
        <end position="292"/>
    </location>
</feature>
<dbReference type="Pfam" id="PF02412">
    <property type="entry name" value="TSP_3"/>
    <property type="match status" value="1"/>
</dbReference>
<dbReference type="CDD" id="cd07185">
    <property type="entry name" value="OmpA_C-like"/>
    <property type="match status" value="1"/>
</dbReference>
<dbReference type="Gene3D" id="3.30.1330.60">
    <property type="entry name" value="OmpA-like domain"/>
    <property type="match status" value="1"/>
</dbReference>
<evidence type="ECO:0000256" key="4">
    <source>
        <dbReference type="ARBA" id="ARBA00023237"/>
    </source>
</evidence>
<dbReference type="PANTHER" id="PTHR30329">
    <property type="entry name" value="STATOR ELEMENT OF FLAGELLAR MOTOR COMPLEX"/>
    <property type="match status" value="1"/>
</dbReference>
<evidence type="ECO:0000256" key="3">
    <source>
        <dbReference type="ARBA" id="ARBA00023136"/>
    </source>
</evidence>
<dbReference type="InterPro" id="IPR003367">
    <property type="entry name" value="Thrombospondin_3-like_rpt"/>
</dbReference>
<dbReference type="Pfam" id="PF00691">
    <property type="entry name" value="OmpA"/>
    <property type="match status" value="1"/>
</dbReference>
<reference evidence="6" key="1">
    <citation type="submission" date="2018-06" db="EMBL/GenBank/DDBJ databases">
        <authorList>
            <person name="Zhirakovskaya E."/>
        </authorList>
    </citation>
    <scope>NUCLEOTIDE SEQUENCE</scope>
</reference>
<evidence type="ECO:0000256" key="2">
    <source>
        <dbReference type="ARBA" id="ARBA00022729"/>
    </source>
</evidence>
<dbReference type="PRINTS" id="PR01021">
    <property type="entry name" value="OMPADOMAIN"/>
</dbReference>
<dbReference type="InterPro" id="IPR028974">
    <property type="entry name" value="TSP_type-3_rpt"/>
</dbReference>
<keyword evidence="3" id="KW-0472">Membrane</keyword>
<name>A0A3B0W5N6_9ZZZZ</name>
<keyword evidence="4" id="KW-0998">Cell outer membrane</keyword>
<keyword evidence="2" id="KW-0732">Signal</keyword>
<gene>
    <name evidence="6" type="ORF">MNBD_GAMMA04-2298</name>
</gene>
<proteinExistence type="predicted"/>
<comment type="subcellular location">
    <subcellularLocation>
        <location evidence="1">Cell outer membrane</location>
    </subcellularLocation>
</comment>
<dbReference type="EMBL" id="UOFB01000217">
    <property type="protein sequence ID" value="VAW47730.1"/>
    <property type="molecule type" value="Genomic_DNA"/>
</dbReference>
<dbReference type="SUPFAM" id="SSF103088">
    <property type="entry name" value="OmpA-like"/>
    <property type="match status" value="1"/>
</dbReference>
<evidence type="ECO:0000313" key="6">
    <source>
        <dbReference type="EMBL" id="VAW47730.1"/>
    </source>
</evidence>
<dbReference type="InterPro" id="IPR050330">
    <property type="entry name" value="Bact_OuterMem_StrucFunc"/>
</dbReference>
<sequence length="309" mass="34514">MNMKKTKIVLVTSSLFTACLSHSSYAEEPTQDKPSTHAIESLTSYDAKTTSTYYKDLDQDGVKDQYDHCLNTLFGVPVNKFGCEVDNDKDGVVDRIDQCLNTALGVVVNQFGCENDEDADGVPDSKDKCPGTPRGITVDAHGCEIIDIDRDNVNDNIDECLDTPLNGTVNRHGCEPHEHVLTNIVFDTYSHKIRDDQRPILRKDAAMLSDLKEDEVILITGHTDYVGSDGLNLRLSWRRANSAKQFIVQELGHLDPKVYINGYGELYPIVDNSSEEGRQENRRIELKVINKSELPDDATLILPSEMIPK</sequence>
<dbReference type="PROSITE" id="PS51257">
    <property type="entry name" value="PROKAR_LIPOPROTEIN"/>
    <property type="match status" value="1"/>
</dbReference>
<dbReference type="InterPro" id="IPR006665">
    <property type="entry name" value="OmpA-like"/>
</dbReference>
<dbReference type="InterPro" id="IPR006664">
    <property type="entry name" value="OMP_bac"/>
</dbReference>
<dbReference type="InterPro" id="IPR036737">
    <property type="entry name" value="OmpA-like_sf"/>
</dbReference>
<organism evidence="6">
    <name type="scientific">hydrothermal vent metagenome</name>
    <dbReference type="NCBI Taxonomy" id="652676"/>
    <lineage>
        <taxon>unclassified sequences</taxon>
        <taxon>metagenomes</taxon>
        <taxon>ecological metagenomes</taxon>
    </lineage>
</organism>
<protein>
    <recommendedName>
        <fullName evidence="5">OmpA-like domain-containing protein</fullName>
    </recommendedName>
</protein>